<evidence type="ECO:0000256" key="2">
    <source>
        <dbReference type="ARBA" id="ARBA00022448"/>
    </source>
</evidence>
<keyword evidence="4" id="KW-0677">Repeat</keyword>
<evidence type="ECO:0000313" key="9">
    <source>
        <dbReference type="Proteomes" id="UP001293593"/>
    </source>
</evidence>
<feature type="repeat" description="Solcar" evidence="6">
    <location>
        <begin position="129"/>
        <end position="230"/>
    </location>
</feature>
<evidence type="ECO:0000256" key="3">
    <source>
        <dbReference type="ARBA" id="ARBA00022692"/>
    </source>
</evidence>
<organism evidence="8 9">
    <name type="scientific">Acacia crassicarpa</name>
    <name type="common">northern wattle</name>
    <dbReference type="NCBI Taxonomy" id="499986"/>
    <lineage>
        <taxon>Eukaryota</taxon>
        <taxon>Viridiplantae</taxon>
        <taxon>Streptophyta</taxon>
        <taxon>Embryophyta</taxon>
        <taxon>Tracheophyta</taxon>
        <taxon>Spermatophyta</taxon>
        <taxon>Magnoliopsida</taxon>
        <taxon>eudicotyledons</taxon>
        <taxon>Gunneridae</taxon>
        <taxon>Pentapetalae</taxon>
        <taxon>rosids</taxon>
        <taxon>fabids</taxon>
        <taxon>Fabales</taxon>
        <taxon>Fabaceae</taxon>
        <taxon>Caesalpinioideae</taxon>
        <taxon>mimosoid clade</taxon>
        <taxon>Acacieae</taxon>
        <taxon>Acacia</taxon>
    </lineage>
</organism>
<protein>
    <recommendedName>
        <fullName evidence="10">Mitochondrial carrier protein</fullName>
    </recommendedName>
</protein>
<accession>A0AAE1K0I1</accession>
<comment type="caution">
    <text evidence="8">The sequence shown here is derived from an EMBL/GenBank/DDBJ whole genome shotgun (WGS) entry which is preliminary data.</text>
</comment>
<evidence type="ECO:0000256" key="1">
    <source>
        <dbReference type="ARBA" id="ARBA00004141"/>
    </source>
</evidence>
<dbReference type="InterPro" id="IPR002067">
    <property type="entry name" value="MCP"/>
</dbReference>
<dbReference type="PRINTS" id="PR00926">
    <property type="entry name" value="MITOCARRIER"/>
</dbReference>
<dbReference type="InterPro" id="IPR023395">
    <property type="entry name" value="MCP_dom_sf"/>
</dbReference>
<comment type="subcellular location">
    <subcellularLocation>
        <location evidence="1">Membrane</location>
        <topology evidence="1">Multi-pass membrane protein</topology>
    </subcellularLocation>
</comment>
<feature type="repeat" description="Solcar" evidence="6">
    <location>
        <begin position="33"/>
        <end position="119"/>
    </location>
</feature>
<evidence type="ECO:0000313" key="8">
    <source>
        <dbReference type="EMBL" id="KAK4277333.1"/>
    </source>
</evidence>
<dbReference type="Pfam" id="PF00153">
    <property type="entry name" value="Mito_carr"/>
    <property type="match status" value="3"/>
</dbReference>
<comment type="similarity">
    <text evidence="7">Belongs to the mitochondrial carrier (TC 2.A.29) family.</text>
</comment>
<proteinExistence type="inferred from homology"/>
<dbReference type="SUPFAM" id="SSF103506">
    <property type="entry name" value="Mitochondrial carrier"/>
    <property type="match status" value="1"/>
</dbReference>
<feature type="repeat" description="Solcar" evidence="6">
    <location>
        <begin position="237"/>
        <end position="329"/>
    </location>
</feature>
<dbReference type="AlphaFoldDB" id="A0AAE1K0I1"/>
<evidence type="ECO:0000256" key="4">
    <source>
        <dbReference type="ARBA" id="ARBA00022737"/>
    </source>
</evidence>
<dbReference type="InterPro" id="IPR018108">
    <property type="entry name" value="MCP_transmembrane"/>
</dbReference>
<dbReference type="GO" id="GO:0055085">
    <property type="term" value="P:transmembrane transport"/>
    <property type="evidence" value="ECO:0007669"/>
    <property type="project" value="InterPro"/>
</dbReference>
<dbReference type="GO" id="GO:0016020">
    <property type="term" value="C:membrane"/>
    <property type="evidence" value="ECO:0007669"/>
    <property type="project" value="UniProtKB-SubCell"/>
</dbReference>
<evidence type="ECO:0000256" key="5">
    <source>
        <dbReference type="ARBA" id="ARBA00023136"/>
    </source>
</evidence>
<keyword evidence="3 6" id="KW-0812">Transmembrane</keyword>
<evidence type="ECO:0000256" key="6">
    <source>
        <dbReference type="PROSITE-ProRule" id="PRU00282"/>
    </source>
</evidence>
<keyword evidence="5 6" id="KW-0472">Membrane</keyword>
<keyword evidence="9" id="KW-1185">Reference proteome</keyword>
<gene>
    <name evidence="8" type="ORF">QN277_015347</name>
</gene>
<keyword evidence="2 7" id="KW-0813">Transport</keyword>
<dbReference type="Proteomes" id="UP001293593">
    <property type="component" value="Unassembled WGS sequence"/>
</dbReference>
<sequence length="346" mass="37477">MDTSQEPALSANVADLVDHASLKRKSSNLDGMPVYVKELIAGGVAGALSRTAVAPLERVKILWQTRTPGFHSLGVYQSLSKLMKNEGLPGLYKGNGASVIRIIPYAALHFMTYERYKCWILNNCPMLGSGPVVDLLAGSAAGGTSVLCTYPLDLARTKLAYQVVDTKASIKDVMKDVHSQPANNGIKGVLTSAYKDGGVRGLYRGVGPTLTGILPYAGLKFYMYEKLKMHVPEEHKKSILMRLTCGALAGLFGQTLTYPLDVVKRQMQVGSLQNSTHGDVIYKNAFEGLRIIVANQGWRQLFAGVSINYIRIVPSAAISFTTYDMMKAWLGVAPQQKKSSSSVPAS</sequence>
<name>A0AAE1K0I1_9FABA</name>
<evidence type="ECO:0008006" key="10">
    <source>
        <dbReference type="Google" id="ProtNLM"/>
    </source>
</evidence>
<dbReference type="EMBL" id="JAWXYG010000003">
    <property type="protein sequence ID" value="KAK4277333.1"/>
    <property type="molecule type" value="Genomic_DNA"/>
</dbReference>
<reference evidence="8" key="1">
    <citation type="submission" date="2023-10" db="EMBL/GenBank/DDBJ databases">
        <title>Chromosome-level genome of the transformable northern wattle, Acacia crassicarpa.</title>
        <authorList>
            <person name="Massaro I."/>
            <person name="Sinha N.R."/>
            <person name="Poethig S."/>
            <person name="Leichty A.R."/>
        </authorList>
    </citation>
    <scope>NUCLEOTIDE SEQUENCE</scope>
    <source>
        <strain evidence="8">Acra3RX</strain>
        <tissue evidence="8">Leaf</tissue>
    </source>
</reference>
<evidence type="ECO:0000256" key="7">
    <source>
        <dbReference type="RuleBase" id="RU000488"/>
    </source>
</evidence>
<dbReference type="Gene3D" id="1.50.40.10">
    <property type="entry name" value="Mitochondrial carrier domain"/>
    <property type="match status" value="1"/>
</dbReference>
<dbReference type="PANTHER" id="PTHR24089">
    <property type="entry name" value="SOLUTE CARRIER FAMILY 25"/>
    <property type="match status" value="1"/>
</dbReference>
<dbReference type="PROSITE" id="PS50920">
    <property type="entry name" value="SOLCAR"/>
    <property type="match status" value="3"/>
</dbReference>